<dbReference type="InterPro" id="IPR027475">
    <property type="entry name" value="Asparaginase/glutaminase_AS2"/>
</dbReference>
<dbReference type="InterPro" id="IPR006034">
    <property type="entry name" value="Asparaginase/glutaminase-like"/>
</dbReference>
<feature type="binding site" evidence="6">
    <location>
        <begin position="236"/>
        <end position="237"/>
    </location>
    <ligand>
        <name>substrate</name>
    </ligand>
</feature>
<dbReference type="InterPro" id="IPR040919">
    <property type="entry name" value="Asparaginase_C"/>
</dbReference>
<protein>
    <recommendedName>
        <fullName evidence="2">asparaginase</fullName>
        <ecNumber evidence="2">3.5.1.1</ecNumber>
    </recommendedName>
</protein>
<proteinExistence type="inferred from homology"/>
<dbReference type="PROSITE" id="PS00917">
    <property type="entry name" value="ASN_GLN_ASE_2"/>
    <property type="match status" value="1"/>
</dbReference>
<dbReference type="RefSeq" id="XP_014160029.1">
    <property type="nucleotide sequence ID" value="XM_014304554.1"/>
</dbReference>
<dbReference type="GO" id="GO:0009066">
    <property type="term" value="P:aspartate family amino acid metabolic process"/>
    <property type="evidence" value="ECO:0007669"/>
    <property type="project" value="UniProtKB-ARBA"/>
</dbReference>
<evidence type="ECO:0000256" key="2">
    <source>
        <dbReference type="ARBA" id="ARBA00012920"/>
    </source>
</evidence>
<sequence length="492" mass="53697">MSKKRASPPKFKVDQTDDTDKPQQNAVRTATPRKQNPLTNTKEIEPDLIRQTSMPPLTPPPTSITNQLPTSSASHRSQSVSTVPEGSLSPQNGHVSDDGTVPSAYVRKGSSLAGVVREKAPFLHPPGHQGSFNSENFGGEYSTLGSTRSIYVIYTGGTLGMTYGADGSLRPEPHFLTQKIQSLPEFRSHQMPQIVINEWDVIKDSSDMGFQEAAKLAEEIQANYDSYDGFVVLHGTDTMAYTASTLSFMLENLGKPVIVTGSSIPLCEIYNDARRNVIVSFMYASSSDLCEVCVFFNNVLLRGNRCSKVSVRELNAFWSNNFPPLGKLGVHMTLTKDLLREPPKGHFKVHKEFDENIIQFNLLPGIKAGLVHNMIQPPVKGIIMHTFGAGNGPSDPSLWEVLKKASDRGVYIYILTQCIRGYVTFGEYAAGQGVSACGGISGYDITVESAFAKMGCILGRNLPSDVTRELLASDLRGEMTVDISSDHVPMGL</sequence>
<dbReference type="PIRSF" id="PIRSF500176">
    <property type="entry name" value="L_ASNase"/>
    <property type="match status" value="1"/>
</dbReference>
<keyword evidence="12" id="KW-1185">Reference proteome</keyword>
<feature type="compositionally biased region" description="Polar residues" evidence="8">
    <location>
        <begin position="22"/>
        <end position="41"/>
    </location>
</feature>
<dbReference type="InterPro" id="IPR027474">
    <property type="entry name" value="L-asparaginase_N"/>
</dbReference>
<dbReference type="FunFam" id="3.40.50.40:FF:000001">
    <property type="entry name" value="L-asparaginase 1"/>
    <property type="match status" value="1"/>
</dbReference>
<accession>A0A0L0GD21</accession>
<evidence type="ECO:0000313" key="12">
    <source>
        <dbReference type="Proteomes" id="UP000054560"/>
    </source>
</evidence>
<evidence type="ECO:0000256" key="7">
    <source>
        <dbReference type="PROSITE-ProRule" id="PRU10100"/>
    </source>
</evidence>
<evidence type="ECO:0000256" key="5">
    <source>
        <dbReference type="PIRSR" id="PIRSR001220-1"/>
    </source>
</evidence>
<dbReference type="SUPFAM" id="SSF53774">
    <property type="entry name" value="Glutaminase/Asparaginase"/>
    <property type="match status" value="1"/>
</dbReference>
<comment type="catalytic activity">
    <reaction evidence="4">
        <text>L-asparagine + H2O = L-aspartate + NH4(+)</text>
        <dbReference type="Rhea" id="RHEA:21016"/>
        <dbReference type="ChEBI" id="CHEBI:15377"/>
        <dbReference type="ChEBI" id="CHEBI:28938"/>
        <dbReference type="ChEBI" id="CHEBI:29991"/>
        <dbReference type="ChEBI" id="CHEBI:58048"/>
        <dbReference type="EC" id="3.5.1.1"/>
    </reaction>
</comment>
<dbReference type="STRING" id="667725.A0A0L0GD21"/>
<evidence type="ECO:0000256" key="6">
    <source>
        <dbReference type="PIRSR" id="PIRSR001220-2"/>
    </source>
</evidence>
<dbReference type="eggNOG" id="KOG0503">
    <property type="taxonomic scope" value="Eukaryota"/>
</dbReference>
<evidence type="ECO:0000256" key="1">
    <source>
        <dbReference type="ARBA" id="ARBA00010518"/>
    </source>
</evidence>
<feature type="binding site" evidence="6">
    <location>
        <position position="205"/>
    </location>
    <ligand>
        <name>substrate</name>
    </ligand>
</feature>
<dbReference type="Pfam" id="PF00710">
    <property type="entry name" value="Asparaginase"/>
    <property type="match status" value="1"/>
</dbReference>
<evidence type="ECO:0000259" key="9">
    <source>
        <dbReference type="Pfam" id="PF00710"/>
    </source>
</evidence>
<dbReference type="InterPro" id="IPR037152">
    <property type="entry name" value="L-asparaginase_N_sf"/>
</dbReference>
<dbReference type="PANTHER" id="PTHR11707">
    <property type="entry name" value="L-ASPARAGINASE"/>
    <property type="match status" value="1"/>
</dbReference>
<dbReference type="PRINTS" id="PR00139">
    <property type="entry name" value="ASNGLNASE"/>
</dbReference>
<dbReference type="EC" id="3.5.1.1" evidence="2"/>
<evidence type="ECO:0000256" key="3">
    <source>
        <dbReference type="ARBA" id="ARBA00022801"/>
    </source>
</evidence>
<dbReference type="PROSITE" id="PS51732">
    <property type="entry name" value="ASN_GLN_ASE_3"/>
    <property type="match status" value="1"/>
</dbReference>
<dbReference type="GeneID" id="25902201"/>
<feature type="region of interest" description="Disordered" evidence="8">
    <location>
        <begin position="1"/>
        <end position="104"/>
    </location>
</feature>
<evidence type="ECO:0000256" key="8">
    <source>
        <dbReference type="SAM" id="MobiDB-lite"/>
    </source>
</evidence>
<dbReference type="FunFam" id="3.40.50.1170:FF:000001">
    <property type="entry name" value="L-asparaginase 2"/>
    <property type="match status" value="1"/>
</dbReference>
<feature type="domain" description="Asparaginase/glutaminase C-terminal" evidence="10">
    <location>
        <begin position="360"/>
        <end position="470"/>
    </location>
</feature>
<feature type="compositionally biased region" description="Basic and acidic residues" evidence="8">
    <location>
        <begin position="11"/>
        <end position="21"/>
    </location>
</feature>
<dbReference type="Proteomes" id="UP000054560">
    <property type="component" value="Unassembled WGS sequence"/>
</dbReference>
<dbReference type="InterPro" id="IPR027473">
    <property type="entry name" value="L-asparaginase_C"/>
</dbReference>
<dbReference type="GO" id="GO:0004067">
    <property type="term" value="F:asparaginase activity"/>
    <property type="evidence" value="ECO:0007669"/>
    <property type="project" value="UniProtKB-UniRule"/>
</dbReference>
<evidence type="ECO:0000259" key="10">
    <source>
        <dbReference type="Pfam" id="PF17763"/>
    </source>
</evidence>
<dbReference type="EMBL" id="KQ241666">
    <property type="protein sequence ID" value="KNC86128.1"/>
    <property type="molecule type" value="Genomic_DNA"/>
</dbReference>
<dbReference type="PIRSF" id="PIRSF001220">
    <property type="entry name" value="L-ASNase_gatD"/>
    <property type="match status" value="1"/>
</dbReference>
<dbReference type="AlphaFoldDB" id="A0A0L0GD21"/>
<dbReference type="OrthoDB" id="427002at2759"/>
<reference evidence="11 12" key="1">
    <citation type="submission" date="2011-02" db="EMBL/GenBank/DDBJ databases">
        <title>The Genome Sequence of Sphaeroforma arctica JP610.</title>
        <authorList>
            <consortium name="The Broad Institute Genome Sequencing Platform"/>
            <person name="Russ C."/>
            <person name="Cuomo C."/>
            <person name="Young S.K."/>
            <person name="Zeng Q."/>
            <person name="Gargeya S."/>
            <person name="Alvarado L."/>
            <person name="Berlin A."/>
            <person name="Chapman S.B."/>
            <person name="Chen Z."/>
            <person name="Freedman E."/>
            <person name="Gellesch M."/>
            <person name="Goldberg J."/>
            <person name="Griggs A."/>
            <person name="Gujja S."/>
            <person name="Heilman E."/>
            <person name="Heiman D."/>
            <person name="Howarth C."/>
            <person name="Mehta T."/>
            <person name="Neiman D."/>
            <person name="Pearson M."/>
            <person name="Roberts A."/>
            <person name="Saif S."/>
            <person name="Shea T."/>
            <person name="Shenoy N."/>
            <person name="Sisk P."/>
            <person name="Stolte C."/>
            <person name="Sykes S."/>
            <person name="White J."/>
            <person name="Yandava C."/>
            <person name="Burger G."/>
            <person name="Gray M.W."/>
            <person name="Holland P.W.H."/>
            <person name="King N."/>
            <person name="Lang F.B.F."/>
            <person name="Roger A.J."/>
            <person name="Ruiz-Trillo I."/>
            <person name="Haas B."/>
            <person name="Nusbaum C."/>
            <person name="Birren B."/>
        </authorList>
    </citation>
    <scope>NUCLEOTIDE SEQUENCE [LARGE SCALE GENOMIC DNA]</scope>
    <source>
        <strain evidence="11 12">JP610</strain>
    </source>
</reference>
<feature type="domain" description="L-asparaginase N-terminal" evidence="9">
    <location>
        <begin position="150"/>
        <end position="336"/>
    </location>
</feature>
<evidence type="ECO:0000313" key="11">
    <source>
        <dbReference type="EMBL" id="KNC86128.1"/>
    </source>
</evidence>
<evidence type="ECO:0000256" key="4">
    <source>
        <dbReference type="ARBA" id="ARBA00049366"/>
    </source>
</evidence>
<feature type="active site" evidence="7">
    <location>
        <position position="236"/>
    </location>
</feature>
<dbReference type="PANTHER" id="PTHR11707:SF28">
    <property type="entry name" value="60 KDA LYSOPHOSPHOLIPASE"/>
    <property type="match status" value="1"/>
</dbReference>
<keyword evidence="3" id="KW-0378">Hydrolase</keyword>
<dbReference type="InterPro" id="IPR036152">
    <property type="entry name" value="Asp/glu_Ase-like_sf"/>
</dbReference>
<dbReference type="SFLD" id="SFLDS00057">
    <property type="entry name" value="Glutaminase/Asparaginase"/>
    <property type="match status" value="1"/>
</dbReference>
<dbReference type="Pfam" id="PF17763">
    <property type="entry name" value="Asparaginase_C"/>
    <property type="match status" value="1"/>
</dbReference>
<name>A0A0L0GD21_9EUKA</name>
<feature type="active site" description="O-isoaspartyl threonine intermediate" evidence="5">
    <location>
        <position position="158"/>
    </location>
</feature>
<dbReference type="InterPro" id="IPR041725">
    <property type="entry name" value="L-asparaginase_I"/>
</dbReference>
<dbReference type="SMART" id="SM00870">
    <property type="entry name" value="Asparaginase"/>
    <property type="match status" value="1"/>
</dbReference>
<organism evidence="11 12">
    <name type="scientific">Sphaeroforma arctica JP610</name>
    <dbReference type="NCBI Taxonomy" id="667725"/>
    <lineage>
        <taxon>Eukaryota</taxon>
        <taxon>Ichthyosporea</taxon>
        <taxon>Ichthyophonida</taxon>
        <taxon>Sphaeroforma</taxon>
    </lineage>
</organism>
<gene>
    <name evidence="11" type="ORF">SARC_01697</name>
</gene>
<dbReference type="CDD" id="cd08963">
    <property type="entry name" value="L-asparaginase_I"/>
    <property type="match status" value="1"/>
</dbReference>
<dbReference type="Gene3D" id="3.40.50.40">
    <property type="match status" value="1"/>
</dbReference>
<dbReference type="Gene3D" id="3.40.50.1170">
    <property type="entry name" value="L-asparaginase, N-terminal domain"/>
    <property type="match status" value="1"/>
</dbReference>
<feature type="compositionally biased region" description="Polar residues" evidence="8">
    <location>
        <begin position="66"/>
        <end position="94"/>
    </location>
</feature>
<comment type="similarity">
    <text evidence="1">Belongs to the asparaginase 1 family.</text>
</comment>